<reference evidence="1" key="1">
    <citation type="submission" date="2018-02" db="EMBL/GenBank/DDBJ databases">
        <authorList>
            <person name="Cohen D.B."/>
            <person name="Kent A.D."/>
        </authorList>
    </citation>
    <scope>NUCLEOTIDE SEQUENCE</scope>
</reference>
<organism evidence="1">
    <name type="scientific">Fagus sylvatica</name>
    <name type="common">Beechnut</name>
    <dbReference type="NCBI Taxonomy" id="28930"/>
    <lineage>
        <taxon>Eukaryota</taxon>
        <taxon>Viridiplantae</taxon>
        <taxon>Streptophyta</taxon>
        <taxon>Embryophyta</taxon>
        <taxon>Tracheophyta</taxon>
        <taxon>Spermatophyta</taxon>
        <taxon>Magnoliopsida</taxon>
        <taxon>eudicotyledons</taxon>
        <taxon>Gunneridae</taxon>
        <taxon>Pentapetalae</taxon>
        <taxon>rosids</taxon>
        <taxon>fabids</taxon>
        <taxon>Fagales</taxon>
        <taxon>Fagaceae</taxon>
        <taxon>Fagus</taxon>
    </lineage>
</organism>
<name>A0A2N9IRM8_FAGSY</name>
<sequence length="167" mass="18381">MGHASYRRKALDVYFPTIPIKRGKLPANRELHVIAGVVIFPTHPGLRINLQQVRKDSAREGGSPDVGFRRTWYHRKACATLSCQVSELWETELGVERYGPANRGRRSVFGLSEGIFPAPHRGELGSARYDLVNGGRWNVPYSTGSFSDRDSGLTGGALDDPGVARCS</sequence>
<protein>
    <submittedName>
        <fullName evidence="1">Uncharacterized protein</fullName>
    </submittedName>
</protein>
<dbReference type="EMBL" id="OIVN01006222">
    <property type="protein sequence ID" value="SPD28137.1"/>
    <property type="molecule type" value="Genomic_DNA"/>
</dbReference>
<dbReference type="AlphaFoldDB" id="A0A2N9IRM8"/>
<accession>A0A2N9IRM8</accession>
<proteinExistence type="predicted"/>
<evidence type="ECO:0000313" key="1">
    <source>
        <dbReference type="EMBL" id="SPD28137.1"/>
    </source>
</evidence>
<gene>
    <name evidence="1" type="ORF">FSB_LOCUS56019</name>
</gene>